<dbReference type="FunFam" id="3.40.50.150:FF:000138">
    <property type="entry name" value="BCDIN3 domain containing RNA methyltransferase"/>
    <property type="match status" value="1"/>
</dbReference>
<dbReference type="PANTHER" id="PTHR12315:SF1">
    <property type="entry name" value="RNA 5'-MONOPHOSPHATE METHYLTRANSFERASE"/>
    <property type="match status" value="1"/>
</dbReference>
<comment type="catalytic activity">
    <reaction evidence="8">
        <text>a 5'-end 5'-phospho-ribonucleoside-RNA + S-adenosyl-L-methionine = a 5'-end (5'-methylphospho)-ribonucleoside-RNA + S-adenosyl-L-homocysteine</text>
        <dbReference type="Rhea" id="RHEA:58656"/>
        <dbReference type="Rhea" id="RHEA-COMP:15179"/>
        <dbReference type="Rhea" id="RHEA-COMP:15181"/>
        <dbReference type="ChEBI" id="CHEBI:57856"/>
        <dbReference type="ChEBI" id="CHEBI:59789"/>
        <dbReference type="ChEBI" id="CHEBI:138282"/>
        <dbReference type="ChEBI" id="CHEBI:142776"/>
    </reaction>
</comment>
<accession>A0A1S3J8U5</accession>
<dbReference type="GO" id="GO:0008171">
    <property type="term" value="F:O-methyltransferase activity"/>
    <property type="evidence" value="ECO:0007669"/>
    <property type="project" value="UniProtKB-UniRule"/>
</dbReference>
<protein>
    <recommendedName>
        <fullName evidence="11">RNA methyltransferase</fullName>
        <ecNumber evidence="11">2.1.1.-</ecNumber>
    </recommendedName>
</protein>
<evidence type="ECO:0000256" key="3">
    <source>
        <dbReference type="ARBA" id="ARBA00022490"/>
    </source>
</evidence>
<dbReference type="PANTHER" id="PTHR12315">
    <property type="entry name" value="BICOID-INTERACTING PROTEIN RELATED"/>
    <property type="match status" value="1"/>
</dbReference>
<dbReference type="SUPFAM" id="SSF53335">
    <property type="entry name" value="S-adenosyl-L-methionine-dependent methyltransferases"/>
    <property type="match status" value="1"/>
</dbReference>
<comment type="catalytic activity">
    <reaction evidence="7">
        <text>a 5'-end 5'-phospho-ribonucleoside-RNA + 2 S-adenosyl-L-methionine = a 5'-end (5'-bismethylphospho)-ribonucleoside-RNA + 2 S-adenosyl-L-homocysteine</text>
        <dbReference type="Rhea" id="RHEA:58640"/>
        <dbReference type="Rhea" id="RHEA-COMP:15179"/>
        <dbReference type="Rhea" id="RHEA-COMP:15182"/>
        <dbReference type="ChEBI" id="CHEBI:57856"/>
        <dbReference type="ChEBI" id="CHEBI:59789"/>
        <dbReference type="ChEBI" id="CHEBI:138282"/>
        <dbReference type="ChEBI" id="CHEBI:142777"/>
    </reaction>
</comment>
<dbReference type="STRING" id="7574.A0A1S3J8U5"/>
<dbReference type="FunCoup" id="A0A1S3J8U5">
    <property type="interactions" value="749"/>
</dbReference>
<evidence type="ECO:0000256" key="8">
    <source>
        <dbReference type="ARBA" id="ARBA00044707"/>
    </source>
</evidence>
<proteinExistence type="inferred from homology"/>
<dbReference type="Proteomes" id="UP000085678">
    <property type="component" value="Unplaced"/>
</dbReference>
<dbReference type="GeneID" id="106171121"/>
<comment type="similarity">
    <text evidence="2 11">Belongs to the methyltransferase superfamily.</text>
</comment>
<keyword evidence="6 10" id="KW-0949">S-adenosyl-L-methionine</keyword>
<dbReference type="InterPro" id="IPR039772">
    <property type="entry name" value="Bin3-like"/>
</dbReference>
<dbReference type="RefSeq" id="XP_013406733.1">
    <property type="nucleotide sequence ID" value="XM_013551279.1"/>
</dbReference>
<dbReference type="InterPro" id="IPR010675">
    <property type="entry name" value="Bin3_C"/>
</dbReference>
<dbReference type="Pfam" id="PF06859">
    <property type="entry name" value="Bin3"/>
    <property type="match status" value="1"/>
</dbReference>
<dbReference type="KEGG" id="lak:106171121"/>
<dbReference type="OMA" id="LNHHDQG"/>
<sequence>MNATTTKKFEPGAAVFGNFINYYSFNPPENRLKFIPTDFLFHMPSVKELNSVAALDVGCNAGDLTLRMYEHLTEGISNSQQNMLSDNLHILGVDIDECLIKRAKEANHYPKNIQFNVLDILDDTSRKYSLQTFLNKIGKERFDIVFCFSVTLWIHLNNGDEGLKKFLTILSGITENLVLEPQPWKCYKSAVRRVKKLNCPEFEHFKSLTWRDNVEDEIQRYLINDCKLHFVKSLGQTHWERNVLLYSKVHG</sequence>
<gene>
    <name evidence="14" type="primary">LOC106171121</name>
</gene>
<reference evidence="14" key="1">
    <citation type="submission" date="2025-08" db="UniProtKB">
        <authorList>
            <consortium name="RefSeq"/>
        </authorList>
    </citation>
    <scope>IDENTIFICATION</scope>
    <source>
        <tissue evidence="14">Gonads</tissue>
    </source>
</reference>
<dbReference type="GO" id="GO:2000632">
    <property type="term" value="P:negative regulation of pre-miRNA processing"/>
    <property type="evidence" value="ECO:0007669"/>
    <property type="project" value="TreeGrafter"/>
</dbReference>
<dbReference type="PROSITE" id="PS51515">
    <property type="entry name" value="BIN3_SAM"/>
    <property type="match status" value="1"/>
</dbReference>
<dbReference type="InterPro" id="IPR029063">
    <property type="entry name" value="SAM-dependent_MTases_sf"/>
</dbReference>
<evidence type="ECO:0000256" key="4">
    <source>
        <dbReference type="ARBA" id="ARBA00022603"/>
    </source>
</evidence>
<dbReference type="InterPro" id="IPR024160">
    <property type="entry name" value="BIN3_SAM-bd_dom"/>
</dbReference>
<evidence type="ECO:0000256" key="2">
    <source>
        <dbReference type="ARBA" id="ARBA00008361"/>
    </source>
</evidence>
<keyword evidence="3" id="KW-0963">Cytoplasm</keyword>
<keyword evidence="5 11" id="KW-0808">Transferase</keyword>
<comment type="subcellular location">
    <subcellularLocation>
        <location evidence="1">Cytoplasm</location>
    </subcellularLocation>
</comment>
<evidence type="ECO:0000313" key="14">
    <source>
        <dbReference type="RefSeq" id="XP_013406733.1"/>
    </source>
</evidence>
<keyword evidence="13" id="KW-1185">Reference proteome</keyword>
<organism evidence="13 14">
    <name type="scientific">Lingula anatina</name>
    <name type="common">Brachiopod</name>
    <name type="synonym">Lingula unguis</name>
    <dbReference type="NCBI Taxonomy" id="7574"/>
    <lineage>
        <taxon>Eukaryota</taxon>
        <taxon>Metazoa</taxon>
        <taxon>Spiralia</taxon>
        <taxon>Lophotrochozoa</taxon>
        <taxon>Brachiopoda</taxon>
        <taxon>Linguliformea</taxon>
        <taxon>Lingulata</taxon>
        <taxon>Lingulida</taxon>
        <taxon>Linguloidea</taxon>
        <taxon>Lingulidae</taxon>
        <taxon>Lingula</taxon>
    </lineage>
</organism>
<evidence type="ECO:0000259" key="12">
    <source>
        <dbReference type="PROSITE" id="PS51515"/>
    </source>
</evidence>
<keyword evidence="4 11" id="KW-0489">Methyltransferase</keyword>
<name>A0A1S3J8U5_LINAN</name>
<dbReference type="CDD" id="cd02440">
    <property type="entry name" value="AdoMet_MTases"/>
    <property type="match status" value="1"/>
</dbReference>
<comment type="function">
    <text evidence="9">O-methyltransferase that specifically monomethylates 5'-monophosphate of cytoplasmic histidyl tRNA (tRNA(His)), acting as a capping enzyme by protecting tRNA(His) from cleavage by DICER1. Also able, with less efficiently, to methylate the 5' monophosphate of a subset of pre-miRNAs, acting as a negative regulator of miRNA processing. The 5' monophosphate of pre-miRNAs is recognized by DICER1 and is required for pre-miRNAs processing: methylation at this position reduces the processing of pre-miRNAs by DICER1. Was also reported to mediate dimethylation of pre-miR-145; however dimethylation cannot be reproduced by another group which observes a monomethylation of pre-miR-145.</text>
</comment>
<dbReference type="GO" id="GO:0005737">
    <property type="term" value="C:cytoplasm"/>
    <property type="evidence" value="ECO:0007669"/>
    <property type="project" value="UniProtKB-SubCell"/>
</dbReference>
<evidence type="ECO:0000256" key="7">
    <source>
        <dbReference type="ARBA" id="ARBA00044650"/>
    </source>
</evidence>
<feature type="domain" description="Bin3-type SAM" evidence="12">
    <location>
        <begin position="29"/>
        <end position="251"/>
    </location>
</feature>
<evidence type="ECO:0000256" key="6">
    <source>
        <dbReference type="ARBA" id="ARBA00022691"/>
    </source>
</evidence>
<evidence type="ECO:0000256" key="5">
    <source>
        <dbReference type="ARBA" id="ARBA00022679"/>
    </source>
</evidence>
<dbReference type="GO" id="GO:0008173">
    <property type="term" value="F:RNA methyltransferase activity"/>
    <property type="evidence" value="ECO:0007669"/>
    <property type="project" value="UniProtKB-UniRule"/>
</dbReference>
<evidence type="ECO:0000256" key="1">
    <source>
        <dbReference type="ARBA" id="ARBA00004496"/>
    </source>
</evidence>
<dbReference type="EC" id="2.1.1.-" evidence="11"/>
<dbReference type="InParanoid" id="A0A1S3J8U5"/>
<dbReference type="GO" id="GO:0032259">
    <property type="term" value="P:methylation"/>
    <property type="evidence" value="ECO:0007669"/>
    <property type="project" value="UniProtKB-KW"/>
</dbReference>
<dbReference type="AlphaFoldDB" id="A0A1S3J8U5"/>
<dbReference type="Gene3D" id="3.40.50.150">
    <property type="entry name" value="Vaccinia Virus protein VP39"/>
    <property type="match status" value="1"/>
</dbReference>
<dbReference type="OrthoDB" id="273070at2759"/>
<evidence type="ECO:0000313" key="13">
    <source>
        <dbReference type="Proteomes" id="UP000085678"/>
    </source>
</evidence>
<evidence type="ECO:0000256" key="10">
    <source>
        <dbReference type="PROSITE-ProRule" id="PRU00848"/>
    </source>
</evidence>
<evidence type="ECO:0000256" key="9">
    <source>
        <dbReference type="ARBA" id="ARBA00045273"/>
    </source>
</evidence>
<evidence type="ECO:0000256" key="11">
    <source>
        <dbReference type="RuleBase" id="RU367087"/>
    </source>
</evidence>